<comment type="pathway">
    <text evidence="1">Lipid metabolism; bile acid biosynthesis.</text>
</comment>
<evidence type="ECO:0000256" key="4">
    <source>
        <dbReference type="ARBA" id="ARBA00051456"/>
    </source>
</evidence>
<evidence type="ECO:0000313" key="11">
    <source>
        <dbReference type="Ensembl" id="ENSPNAP00000068610.1"/>
    </source>
</evidence>
<evidence type="ECO:0000256" key="8">
    <source>
        <dbReference type="ARBA" id="ARBA00066407"/>
    </source>
</evidence>
<accession>A0AAR2KWH3</accession>
<reference evidence="11" key="3">
    <citation type="submission" date="2025-09" db="UniProtKB">
        <authorList>
            <consortium name="Ensembl"/>
        </authorList>
    </citation>
    <scope>IDENTIFICATION</scope>
</reference>
<dbReference type="FunFam" id="3.30.1540.10:FF:000004">
    <property type="entry name" value="Probable alpha-methylacyl-CoA racemase mcr"/>
    <property type="match status" value="1"/>
</dbReference>
<dbReference type="Proteomes" id="UP001501920">
    <property type="component" value="Chromosome 16"/>
</dbReference>
<dbReference type="GO" id="GO:0005739">
    <property type="term" value="C:mitochondrion"/>
    <property type="evidence" value="ECO:0007669"/>
    <property type="project" value="TreeGrafter"/>
</dbReference>
<evidence type="ECO:0000256" key="1">
    <source>
        <dbReference type="ARBA" id="ARBA00004860"/>
    </source>
</evidence>
<dbReference type="InterPro" id="IPR003673">
    <property type="entry name" value="CoA-Trfase_fam_III"/>
</dbReference>
<proteinExistence type="inferred from homology"/>
<dbReference type="GO" id="GO:0008111">
    <property type="term" value="F:alpha-methylacyl-CoA racemase activity"/>
    <property type="evidence" value="ECO:0007669"/>
    <property type="project" value="UniProtKB-EC"/>
</dbReference>
<dbReference type="PANTHER" id="PTHR48228:SF5">
    <property type="entry name" value="ALPHA-METHYLACYL-COA RACEMASE"/>
    <property type="match status" value="1"/>
</dbReference>
<keyword evidence="12" id="KW-1185">Reference proteome</keyword>
<dbReference type="GO" id="GO:0008206">
    <property type="term" value="P:bile acid metabolic process"/>
    <property type="evidence" value="ECO:0007669"/>
    <property type="project" value="TreeGrafter"/>
</dbReference>
<dbReference type="EC" id="5.1.99.4" evidence="8"/>
<keyword evidence="3" id="KW-0413">Isomerase</keyword>
<dbReference type="PANTHER" id="PTHR48228">
    <property type="entry name" value="SUCCINYL-COA--D-CITRAMALATE COA-TRANSFERASE"/>
    <property type="match status" value="1"/>
</dbReference>
<dbReference type="Ensembl" id="ENSPNAT00000055935.1">
    <property type="protein sequence ID" value="ENSPNAP00000068610.1"/>
    <property type="gene ID" value="ENSPNAG00000037076.1"/>
</dbReference>
<organism evidence="11 12">
    <name type="scientific">Pygocentrus nattereri</name>
    <name type="common">Red-bellied piranha</name>
    <dbReference type="NCBI Taxonomy" id="42514"/>
    <lineage>
        <taxon>Eukaryota</taxon>
        <taxon>Metazoa</taxon>
        <taxon>Chordata</taxon>
        <taxon>Craniata</taxon>
        <taxon>Vertebrata</taxon>
        <taxon>Euteleostomi</taxon>
        <taxon>Actinopterygii</taxon>
        <taxon>Neopterygii</taxon>
        <taxon>Teleostei</taxon>
        <taxon>Ostariophysi</taxon>
        <taxon>Characiformes</taxon>
        <taxon>Characoidei</taxon>
        <taxon>Pygocentrus</taxon>
    </lineage>
</organism>
<dbReference type="Gene3D" id="3.40.50.10540">
    <property type="entry name" value="Crotonobetainyl-coa:carnitine coa-transferase, domain 1"/>
    <property type="match status" value="1"/>
</dbReference>
<name>A0AAR2KWH3_PYGNA</name>
<evidence type="ECO:0000256" key="10">
    <source>
        <dbReference type="ARBA" id="ARBA00075249"/>
    </source>
</evidence>
<evidence type="ECO:0000256" key="7">
    <source>
        <dbReference type="ARBA" id="ARBA00056478"/>
    </source>
</evidence>
<dbReference type="SUPFAM" id="SSF89796">
    <property type="entry name" value="CoA-transferase family III (CaiB/BaiF)"/>
    <property type="match status" value="1"/>
</dbReference>
<reference evidence="11" key="2">
    <citation type="submission" date="2025-08" db="UniProtKB">
        <authorList>
            <consortium name="Ensembl"/>
        </authorList>
    </citation>
    <scope>IDENTIFICATION</scope>
</reference>
<comment type="catalytic activity">
    <reaction evidence="6">
        <text>(25R)-3alpha,7alpha,12alpha-trihydroxy-5beta-cholestan-26-oyl-CoA = (25S)-3alpha,7alpha,12alpha-trihydroxy-5beta-cholestan-26-oyl-CoA</text>
        <dbReference type="Rhea" id="RHEA:40455"/>
        <dbReference type="ChEBI" id="CHEBI:58677"/>
        <dbReference type="ChEBI" id="CHEBI:77251"/>
    </reaction>
    <physiologicalReaction direction="left-to-right" evidence="6">
        <dbReference type="Rhea" id="RHEA:40456"/>
    </physiologicalReaction>
    <physiologicalReaction direction="right-to-left" evidence="6">
        <dbReference type="Rhea" id="RHEA:40457"/>
    </physiologicalReaction>
</comment>
<sequence>MSLISKRLTGLRIDSTPCRFMASSRGQNQAKSTFKLFTDKKKRMKEQEGKKYNTHKSFGPVTSSPGAKQAAFASVRSACFWKLACVMALAGVRVIELAGLAPAPFCGMILADFGAKVIRVDRTKVAMAVDTLARGKQSVAVNLKSPEGVAVIKRLCVQSDVVLEPFRKGVMEKLGLGPEELQKENPQLIYARLTGYGQRGSYAMAAGHDINYVAMSGLLSMLGRSSEKPYAPLNLVADFAGGGLMCALGIVLALLERSRSGKGQIIDASMVEGAAYIGSFMWKSRSIGLWNRPRGENMLDSGAPFYDTYRTADGKYMAVGAFEPQFYDQLIQGLGLDAVDLPSQMSVSDWPQLKQTFTRVFAKKTQAEWTRIFDGTDACVTPVLTLDEVGSHPHNHERGSFLRNAQGEVSPRPAPVLSCSPAEPSMSRDPFIGEHTRAVLKEYGFEAAQVEKLLSAGIVECNEAKARL</sequence>
<comment type="catalytic activity">
    <reaction evidence="4">
        <text>a (2S)-2-methylacyl-CoA = a (2R)-2-methylacyl-CoA</text>
        <dbReference type="Rhea" id="RHEA:12657"/>
        <dbReference type="ChEBI" id="CHEBI:57313"/>
        <dbReference type="ChEBI" id="CHEBI:57314"/>
        <dbReference type="EC" id="5.1.99.4"/>
    </reaction>
    <physiologicalReaction direction="left-to-right" evidence="4">
        <dbReference type="Rhea" id="RHEA:12658"/>
    </physiologicalReaction>
    <physiologicalReaction direction="right-to-left" evidence="4">
        <dbReference type="Rhea" id="RHEA:12659"/>
    </physiologicalReaction>
</comment>
<dbReference type="Gene3D" id="3.30.1540.10">
    <property type="entry name" value="formyl-coa transferase, domain 3"/>
    <property type="match status" value="1"/>
</dbReference>
<evidence type="ECO:0000256" key="2">
    <source>
        <dbReference type="ARBA" id="ARBA00008383"/>
    </source>
</evidence>
<dbReference type="FunFam" id="3.40.50.10540:FF:000004">
    <property type="entry name" value="Probable alpha-methylacyl-CoA racemase mcr"/>
    <property type="match status" value="1"/>
</dbReference>
<evidence type="ECO:0000256" key="5">
    <source>
        <dbReference type="ARBA" id="ARBA00052633"/>
    </source>
</evidence>
<comment type="catalytic activity">
    <reaction evidence="5">
        <text>(2R,6)-dimethylheptanoyl-CoA = (2S,6)-dimethylheptanoyl-CoA</text>
        <dbReference type="Rhea" id="RHEA:46732"/>
        <dbReference type="ChEBI" id="CHEBI:86982"/>
        <dbReference type="ChEBI" id="CHEBI:86983"/>
    </reaction>
    <physiologicalReaction direction="left-to-right" evidence="5">
        <dbReference type="Rhea" id="RHEA:46733"/>
    </physiologicalReaction>
</comment>
<dbReference type="AlphaFoldDB" id="A0AAR2KWH3"/>
<reference evidence="11 12" key="1">
    <citation type="submission" date="2020-10" db="EMBL/GenBank/DDBJ databases">
        <title>Pygocentrus nattereri (red-bellied piranha) genome, fPygNat1, primary haplotype.</title>
        <authorList>
            <person name="Myers G."/>
            <person name="Meyer A."/>
            <person name="Karagic N."/>
            <person name="Pippel M."/>
            <person name="Winkler S."/>
            <person name="Tracey A."/>
            <person name="Wood J."/>
            <person name="Formenti G."/>
            <person name="Howe K."/>
            <person name="Fedrigo O."/>
            <person name="Jarvis E.D."/>
        </authorList>
    </citation>
    <scope>NUCLEOTIDE SEQUENCE [LARGE SCALE GENOMIC DNA]</scope>
</reference>
<dbReference type="Pfam" id="PF02515">
    <property type="entry name" value="CoA_transf_3"/>
    <property type="match status" value="1"/>
</dbReference>
<dbReference type="InterPro" id="IPR023606">
    <property type="entry name" value="CoA-Trfase_III_dom_1_sf"/>
</dbReference>
<dbReference type="InterPro" id="IPR050509">
    <property type="entry name" value="CoA-transferase_III"/>
</dbReference>
<dbReference type="GeneTree" id="ENSGT00940000157215"/>
<evidence type="ECO:0000313" key="12">
    <source>
        <dbReference type="Proteomes" id="UP001501920"/>
    </source>
</evidence>
<evidence type="ECO:0000256" key="6">
    <source>
        <dbReference type="ARBA" id="ARBA00052701"/>
    </source>
</evidence>
<dbReference type="InterPro" id="IPR044855">
    <property type="entry name" value="CoA-Trfase_III_dom3_sf"/>
</dbReference>
<evidence type="ECO:0000256" key="3">
    <source>
        <dbReference type="ARBA" id="ARBA00023235"/>
    </source>
</evidence>
<comment type="function">
    <text evidence="7">Catalyzes the interconversion of (R)- and (S)-stereoisomers of alpha-methyl-branched-chain fatty acyl-CoA esters. Acts only on coenzyme A thioesters, not on free fatty acids, and accepts as substrates a wide range of alpha-methylacyl-CoAs, including pristanoyl-CoA, trihydroxycoprostanoyl-CoA (an intermediate in bile acid synthesis), and arylpropionic acids like the anti-inflammatory drug ibuprofen (2-(4-isobutylphenyl)propionic acid) but neither 3-methyl-branched nor linear-chain acyl-CoAs.</text>
</comment>
<comment type="similarity">
    <text evidence="2">Belongs to the CoA-transferase III family.</text>
</comment>
<protein>
    <recommendedName>
        <fullName evidence="9">Alpha-methylacyl-CoA racemase</fullName>
        <ecNumber evidence="8">5.1.99.4</ecNumber>
    </recommendedName>
    <alternativeName>
        <fullName evidence="10">2-methylacyl-CoA racemase</fullName>
    </alternativeName>
</protein>
<evidence type="ECO:0000256" key="9">
    <source>
        <dbReference type="ARBA" id="ARBA00074506"/>
    </source>
</evidence>